<name>A0A4R7JAM5_9ACTN</name>
<accession>A0A4R7JAM5</accession>
<dbReference type="CDD" id="cd00756">
    <property type="entry name" value="MoaE"/>
    <property type="match status" value="1"/>
</dbReference>
<comment type="caution">
    <text evidence="1">The sequence shown here is derived from an EMBL/GenBank/DDBJ whole genome shotgun (WGS) entry which is preliminary data.</text>
</comment>
<dbReference type="Proteomes" id="UP000295371">
    <property type="component" value="Unassembled WGS sequence"/>
</dbReference>
<reference evidence="1 2" key="1">
    <citation type="submission" date="2019-03" db="EMBL/GenBank/DDBJ databases">
        <title>Genomic Encyclopedia of Archaeal and Bacterial Type Strains, Phase II (KMG-II): from individual species to whole genera.</title>
        <authorList>
            <person name="Goeker M."/>
        </authorList>
    </citation>
    <scope>NUCLEOTIDE SEQUENCE [LARGE SCALE GENOMIC DNA]</scope>
    <source>
        <strain evidence="1 2">DSM 24323</strain>
    </source>
</reference>
<dbReference type="Pfam" id="PF02391">
    <property type="entry name" value="MoaE"/>
    <property type="match status" value="1"/>
</dbReference>
<dbReference type="GO" id="GO:0006777">
    <property type="term" value="P:Mo-molybdopterin cofactor biosynthetic process"/>
    <property type="evidence" value="ECO:0007669"/>
    <property type="project" value="InterPro"/>
</dbReference>
<gene>
    <name evidence="1" type="ORF">CLV29_1314</name>
</gene>
<evidence type="ECO:0000313" key="1">
    <source>
        <dbReference type="EMBL" id="TDT33687.1"/>
    </source>
</evidence>
<keyword evidence="2" id="KW-1185">Reference proteome</keyword>
<dbReference type="InterPro" id="IPR003448">
    <property type="entry name" value="Mopterin_biosynth_MoaE"/>
</dbReference>
<dbReference type="OrthoDB" id="9794429at2"/>
<protein>
    <submittedName>
        <fullName evidence="1">Molybdopterin synthase catalytic subunit</fullName>
    </submittedName>
</protein>
<dbReference type="PANTHER" id="PTHR23404">
    <property type="entry name" value="MOLYBDOPTERIN SYNTHASE RELATED"/>
    <property type="match status" value="1"/>
</dbReference>
<evidence type="ECO:0000313" key="2">
    <source>
        <dbReference type="Proteomes" id="UP000295371"/>
    </source>
</evidence>
<sequence>MSTELVDPVRLARISAEPLSVDTVLAAVTDPGCGGIGLFVGTVRDIDPVSIGLSTDRDPIGAEDRVVALQYTCHPSAEQTLAEICREVAGRHQVRHVAVEHRIGDLGVGDLAVVVATSAVHRGPALEACRDLIDTVKEQVPIWKEQIWDNGSSQWSGAQ</sequence>
<organism evidence="1 2">
    <name type="scientific">Naumannella halotolerans</name>
    <dbReference type="NCBI Taxonomy" id="993414"/>
    <lineage>
        <taxon>Bacteria</taxon>
        <taxon>Bacillati</taxon>
        <taxon>Actinomycetota</taxon>
        <taxon>Actinomycetes</taxon>
        <taxon>Propionibacteriales</taxon>
        <taxon>Propionibacteriaceae</taxon>
        <taxon>Naumannella</taxon>
    </lineage>
</organism>
<dbReference type="RefSeq" id="WP_133754156.1">
    <property type="nucleotide sequence ID" value="NZ_CP171129.1"/>
</dbReference>
<dbReference type="Gene3D" id="3.90.1170.40">
    <property type="entry name" value="Molybdopterin biosynthesis MoaE subunit"/>
    <property type="match status" value="1"/>
</dbReference>
<dbReference type="EMBL" id="SOAW01000001">
    <property type="protein sequence ID" value="TDT33687.1"/>
    <property type="molecule type" value="Genomic_DNA"/>
</dbReference>
<proteinExistence type="predicted"/>
<dbReference type="SUPFAM" id="SSF54690">
    <property type="entry name" value="Molybdopterin synthase subunit MoaE"/>
    <property type="match status" value="1"/>
</dbReference>
<dbReference type="InterPro" id="IPR036563">
    <property type="entry name" value="MoaE_sf"/>
</dbReference>
<dbReference type="AlphaFoldDB" id="A0A4R7JAM5"/>